<name>A0A1I4E4M3_9PROT</name>
<protein>
    <submittedName>
        <fullName evidence="7">Phthalate 4,5-dioxygenase oxygenase subunit</fullName>
    </submittedName>
</protein>
<dbReference type="SUPFAM" id="SSF55961">
    <property type="entry name" value="Bet v1-like"/>
    <property type="match status" value="1"/>
</dbReference>
<evidence type="ECO:0000256" key="2">
    <source>
        <dbReference type="ARBA" id="ARBA00022723"/>
    </source>
</evidence>
<proteinExistence type="predicted"/>
<dbReference type="Pfam" id="PF19301">
    <property type="entry name" value="LigXa_C"/>
    <property type="match status" value="1"/>
</dbReference>
<accession>A0A1I4E4M3</accession>
<dbReference type="InterPro" id="IPR050584">
    <property type="entry name" value="Cholesterol_7-desaturase"/>
</dbReference>
<reference evidence="7 8" key="1">
    <citation type="submission" date="2016-10" db="EMBL/GenBank/DDBJ databases">
        <authorList>
            <person name="de Groot N.N."/>
        </authorList>
    </citation>
    <scope>NUCLEOTIDE SEQUENCE [LARGE SCALE GENOMIC DNA]</scope>
    <source>
        <strain evidence="7 8">DSM 19981</strain>
    </source>
</reference>
<dbReference type="AlphaFoldDB" id="A0A1I4E4M3"/>
<evidence type="ECO:0000256" key="4">
    <source>
        <dbReference type="ARBA" id="ARBA00023004"/>
    </source>
</evidence>
<keyword evidence="4" id="KW-0408">Iron</keyword>
<sequence>MLTHEENQLLARVEGDAPMGRLMRQHWLPVCLSEEVEEPEGKPIRVRILGENLVAYRDAEGRVGLVGEFCPHRKASLVYGRNEEGGLRCLYHGWKVDADGNVVEMPSEPPEACAAAKFKHPAYPTEEAGGFVWAYMGDRATMPAFEPPPFAPTPETRVSIGTARVDCNWAQVVEGQIDSAHSSSLHSSDMVPARVGRASASAKGWTRPSTDKAPRLQVQLTSYGFRYAAIRRPIQNASVNDYIRITTFVAPLICLIPPNASYNVAQVTIPIDDHSCMFHFIAWGDGPDVPSMAEWRKFLALTPGVDVDPAKGWARLRVRDNDYLQDRNLMKLGNFTGIKGIPAQDMAMWEGMGLIADRTSERLGASDVAIVQWRRLMIEAAKAFAEGAPALGRTAPMVPKKDIASFEGVVPKTTDWRTLGTTELERSLFPGAAPAQAAE</sequence>
<dbReference type="Pfam" id="PF00355">
    <property type="entry name" value="Rieske"/>
    <property type="match status" value="1"/>
</dbReference>
<dbReference type="InterPro" id="IPR017941">
    <property type="entry name" value="Rieske_2Fe-2S"/>
</dbReference>
<evidence type="ECO:0000313" key="7">
    <source>
        <dbReference type="EMBL" id="SFL00788.1"/>
    </source>
</evidence>
<organism evidence="7 8">
    <name type="scientific">Falsiroseomonas stagni DSM 19981</name>
    <dbReference type="NCBI Taxonomy" id="1123062"/>
    <lineage>
        <taxon>Bacteria</taxon>
        <taxon>Pseudomonadati</taxon>
        <taxon>Pseudomonadota</taxon>
        <taxon>Alphaproteobacteria</taxon>
        <taxon>Acetobacterales</taxon>
        <taxon>Roseomonadaceae</taxon>
        <taxon>Falsiroseomonas</taxon>
    </lineage>
</organism>
<dbReference type="PROSITE" id="PS51296">
    <property type="entry name" value="RIESKE"/>
    <property type="match status" value="1"/>
</dbReference>
<keyword evidence="8" id="KW-1185">Reference proteome</keyword>
<keyword evidence="7" id="KW-0223">Dioxygenase</keyword>
<dbReference type="RefSeq" id="WP_092962616.1">
    <property type="nucleotide sequence ID" value="NZ_FOSQ01000014.1"/>
</dbReference>
<dbReference type="OrthoDB" id="9800776at2"/>
<gene>
    <name evidence="7" type="ORF">SAMN02745775_11443</name>
</gene>
<dbReference type="Proteomes" id="UP000199473">
    <property type="component" value="Unassembled WGS sequence"/>
</dbReference>
<dbReference type="InterPro" id="IPR045623">
    <property type="entry name" value="LigXa_C"/>
</dbReference>
<dbReference type="GO" id="GO:0046872">
    <property type="term" value="F:metal ion binding"/>
    <property type="evidence" value="ECO:0007669"/>
    <property type="project" value="UniProtKB-KW"/>
</dbReference>
<keyword evidence="2" id="KW-0479">Metal-binding</keyword>
<dbReference type="STRING" id="1123062.SAMN02745775_11443"/>
<dbReference type="SUPFAM" id="SSF50022">
    <property type="entry name" value="ISP domain"/>
    <property type="match status" value="1"/>
</dbReference>
<dbReference type="GO" id="GO:0051213">
    <property type="term" value="F:dioxygenase activity"/>
    <property type="evidence" value="ECO:0007669"/>
    <property type="project" value="UniProtKB-KW"/>
</dbReference>
<evidence type="ECO:0000313" key="8">
    <source>
        <dbReference type="Proteomes" id="UP000199473"/>
    </source>
</evidence>
<keyword evidence="3" id="KW-0560">Oxidoreductase</keyword>
<dbReference type="Gene3D" id="2.102.10.10">
    <property type="entry name" value="Rieske [2Fe-2S] iron-sulphur domain"/>
    <property type="match status" value="1"/>
</dbReference>
<dbReference type="InterPro" id="IPR036922">
    <property type="entry name" value="Rieske_2Fe-2S_sf"/>
</dbReference>
<dbReference type="PANTHER" id="PTHR21266:SF59">
    <property type="entry name" value="BLR4922 PROTEIN"/>
    <property type="match status" value="1"/>
</dbReference>
<evidence type="ECO:0000256" key="3">
    <source>
        <dbReference type="ARBA" id="ARBA00023002"/>
    </source>
</evidence>
<evidence type="ECO:0000259" key="6">
    <source>
        <dbReference type="PROSITE" id="PS51296"/>
    </source>
</evidence>
<keyword evidence="5" id="KW-0411">Iron-sulfur</keyword>
<dbReference type="CDD" id="cd03479">
    <property type="entry name" value="Rieske_RO_Alpha_PhDO_like"/>
    <property type="match status" value="1"/>
</dbReference>
<dbReference type="PANTHER" id="PTHR21266">
    <property type="entry name" value="IRON-SULFUR DOMAIN CONTAINING PROTEIN"/>
    <property type="match status" value="1"/>
</dbReference>
<evidence type="ECO:0000256" key="5">
    <source>
        <dbReference type="ARBA" id="ARBA00023014"/>
    </source>
</evidence>
<keyword evidence="1" id="KW-0001">2Fe-2S</keyword>
<dbReference type="EMBL" id="FOSQ01000014">
    <property type="protein sequence ID" value="SFL00788.1"/>
    <property type="molecule type" value="Genomic_DNA"/>
</dbReference>
<feature type="domain" description="Rieske" evidence="6">
    <location>
        <begin position="27"/>
        <end position="134"/>
    </location>
</feature>
<evidence type="ECO:0000256" key="1">
    <source>
        <dbReference type="ARBA" id="ARBA00022714"/>
    </source>
</evidence>
<dbReference type="GO" id="GO:0051537">
    <property type="term" value="F:2 iron, 2 sulfur cluster binding"/>
    <property type="evidence" value="ECO:0007669"/>
    <property type="project" value="UniProtKB-KW"/>
</dbReference>